<proteinExistence type="predicted"/>
<dbReference type="EMBL" id="BLAY01000049">
    <property type="protein sequence ID" value="GET38633.1"/>
    <property type="molecule type" value="Genomic_DNA"/>
</dbReference>
<dbReference type="AlphaFoldDB" id="A0AAV3X8A9"/>
<reference evidence="2" key="1">
    <citation type="submission" date="2019-10" db="EMBL/GenBank/DDBJ databases">
        <title>Draft genome sequece of Microseira wollei NIES-4236.</title>
        <authorList>
            <person name="Yamaguchi H."/>
            <person name="Suzuki S."/>
            <person name="Kawachi M."/>
        </authorList>
    </citation>
    <scope>NUCLEOTIDE SEQUENCE</scope>
    <source>
        <strain evidence="2">NIES-4236</strain>
    </source>
</reference>
<feature type="region of interest" description="Disordered" evidence="1">
    <location>
        <begin position="1"/>
        <end position="26"/>
    </location>
</feature>
<evidence type="ECO:0008006" key="4">
    <source>
        <dbReference type="Google" id="ProtNLM"/>
    </source>
</evidence>
<accession>A0AAV3X8A9</accession>
<evidence type="ECO:0000256" key="1">
    <source>
        <dbReference type="SAM" id="MobiDB-lite"/>
    </source>
</evidence>
<evidence type="ECO:0000313" key="2">
    <source>
        <dbReference type="EMBL" id="GET38633.1"/>
    </source>
</evidence>
<protein>
    <recommendedName>
        <fullName evidence="4">VOC family protein</fullName>
    </recommendedName>
</protein>
<sequence>MAEEFLSDSTGSVRPNSDAGEPQRERIEFLIVGTREGVMAEIRKFYTMGFAEVDEWSPVTPVPNSDQVMTILVRYRKPGTTDSSTRSSGR</sequence>
<dbReference type="RefSeq" id="WP_226582618.1">
    <property type="nucleotide sequence ID" value="NZ_BLAY01000049.1"/>
</dbReference>
<evidence type="ECO:0000313" key="3">
    <source>
        <dbReference type="Proteomes" id="UP001050975"/>
    </source>
</evidence>
<comment type="caution">
    <text evidence="2">The sequence shown here is derived from an EMBL/GenBank/DDBJ whole genome shotgun (WGS) entry which is preliminary data.</text>
</comment>
<name>A0AAV3X8A9_9CYAN</name>
<keyword evidence="3" id="KW-1185">Reference proteome</keyword>
<dbReference type="Proteomes" id="UP001050975">
    <property type="component" value="Unassembled WGS sequence"/>
</dbReference>
<organism evidence="2 3">
    <name type="scientific">Microseira wollei NIES-4236</name>
    <dbReference type="NCBI Taxonomy" id="2530354"/>
    <lineage>
        <taxon>Bacteria</taxon>
        <taxon>Bacillati</taxon>
        <taxon>Cyanobacteriota</taxon>
        <taxon>Cyanophyceae</taxon>
        <taxon>Oscillatoriophycideae</taxon>
        <taxon>Aerosakkonematales</taxon>
        <taxon>Aerosakkonemataceae</taxon>
        <taxon>Microseira</taxon>
    </lineage>
</organism>
<gene>
    <name evidence="2" type="ORF">MiSe_33920</name>
</gene>